<organism evidence="1 2">
    <name type="scientific">Candidatus Viridilinea halotolerans</name>
    <dbReference type="NCBI Taxonomy" id="2491704"/>
    <lineage>
        <taxon>Bacteria</taxon>
        <taxon>Bacillati</taxon>
        <taxon>Chloroflexota</taxon>
        <taxon>Chloroflexia</taxon>
        <taxon>Chloroflexales</taxon>
        <taxon>Chloroflexineae</taxon>
        <taxon>Oscillochloridaceae</taxon>
        <taxon>Candidatus Viridilinea</taxon>
    </lineage>
</organism>
<dbReference type="AlphaFoldDB" id="A0A426TYS6"/>
<sequence length="81" mass="9207">MPKTVILHLGGEDPVVADLDQEPQPGDNFIRVTNMRKRDGKPVPYVAAGVQAVIFPWHRITFLEIMPSEEERSSVIDFFRT</sequence>
<accession>A0A426TYS6</accession>
<protein>
    <submittedName>
        <fullName evidence="1">Uncharacterized protein</fullName>
    </submittedName>
</protein>
<comment type="caution">
    <text evidence="1">The sequence shown here is derived from an EMBL/GenBank/DDBJ whole genome shotgun (WGS) entry which is preliminary data.</text>
</comment>
<proteinExistence type="predicted"/>
<gene>
    <name evidence="1" type="ORF">EI684_11855</name>
</gene>
<evidence type="ECO:0000313" key="2">
    <source>
        <dbReference type="Proteomes" id="UP000280307"/>
    </source>
</evidence>
<evidence type="ECO:0000313" key="1">
    <source>
        <dbReference type="EMBL" id="RRR71252.1"/>
    </source>
</evidence>
<dbReference type="Proteomes" id="UP000280307">
    <property type="component" value="Unassembled WGS sequence"/>
</dbReference>
<dbReference type="EMBL" id="RSAS01000463">
    <property type="protein sequence ID" value="RRR71252.1"/>
    <property type="molecule type" value="Genomic_DNA"/>
</dbReference>
<reference evidence="1 2" key="1">
    <citation type="submission" date="2018-12" db="EMBL/GenBank/DDBJ databases">
        <title>Genome Sequence of Candidatus Viridilinea halotolerans isolated from saline sulfide-rich spring.</title>
        <authorList>
            <person name="Grouzdev D.S."/>
            <person name="Burganskaya E.I."/>
            <person name="Krutkina M.S."/>
            <person name="Sukhacheva M.V."/>
            <person name="Gorlenko V.M."/>
        </authorList>
    </citation>
    <scope>NUCLEOTIDE SEQUENCE [LARGE SCALE GENOMIC DNA]</scope>
    <source>
        <strain evidence="1">Chok-6</strain>
    </source>
</reference>
<name>A0A426TYS6_9CHLR</name>